<evidence type="ECO:0000313" key="3">
    <source>
        <dbReference type="Proteomes" id="UP000069030"/>
    </source>
</evidence>
<dbReference type="Proteomes" id="UP000069030">
    <property type="component" value="Chromosome"/>
</dbReference>
<reference evidence="2 3" key="1">
    <citation type="journal article" date="2016" name="J. Zhejiang Univ. Sci. B">
        <title>Antibiotic resistance mechanisms of Myroides sp.</title>
        <authorList>
            <person name="Hu S."/>
            <person name="Yuan S."/>
            <person name="Qu H."/>
            <person name="Jiang T."/>
            <person name="Zhou Y."/>
            <person name="Wang M."/>
            <person name="Ming D."/>
        </authorList>
    </citation>
    <scope>NUCLEOTIDE SEQUENCE [LARGE SCALE GENOMIC DNA]</scope>
    <source>
        <strain evidence="2 3">PR63039</strain>
    </source>
</reference>
<protein>
    <submittedName>
        <fullName evidence="2">Uncharacterized protein</fullName>
    </submittedName>
</protein>
<feature type="compositionally biased region" description="Polar residues" evidence="1">
    <location>
        <begin position="218"/>
        <end position="228"/>
    </location>
</feature>
<evidence type="ECO:0000313" key="2">
    <source>
        <dbReference type="EMBL" id="ALU25253.1"/>
    </source>
</evidence>
<dbReference type="PANTHER" id="PTHR42987">
    <property type="entry name" value="PEPTIDASE S49"/>
    <property type="match status" value="1"/>
</dbReference>
<proteinExistence type="predicted"/>
<gene>
    <name evidence="2" type="ORF">AS202_03370</name>
</gene>
<name>A0AAI8C327_9FLAO</name>
<dbReference type="KEGG" id="mod:AS202_03370"/>
<dbReference type="PANTHER" id="PTHR42987:SF4">
    <property type="entry name" value="PROTEASE SOHB-RELATED"/>
    <property type="match status" value="1"/>
</dbReference>
<evidence type="ECO:0000256" key="1">
    <source>
        <dbReference type="SAM" id="MobiDB-lite"/>
    </source>
</evidence>
<dbReference type="AlphaFoldDB" id="A0AAI8C327"/>
<sequence>MTYFIDLEGYYKSLGANVIEEYSTKSPNKNKAIRELLNGNPEQWIKEELDPIAEEFIADVKSKRKDIKEEVFTGSTYGPSKAQEMGLVDNLGTLKEVVNSLFNTNKNTGKQSESMSKKIALTALTGVLAVEALEGTDKGTYLNEEQLETINAALAGNTATIEQLTAAAETSANTITNLNSQFAELMTLAGVEASEDQEANITALSDKIADMQKKPGNAHTQASGNTNPPVEEKDSIIDMEAGHNKLFNQMNK</sequence>
<feature type="region of interest" description="Disordered" evidence="1">
    <location>
        <begin position="212"/>
        <end position="232"/>
    </location>
</feature>
<dbReference type="EMBL" id="CP013690">
    <property type="protein sequence ID" value="ALU25253.1"/>
    <property type="molecule type" value="Genomic_DNA"/>
</dbReference>
<accession>A0AAI8C327</accession>
<dbReference type="RefSeq" id="WP_058699110.1">
    <property type="nucleotide sequence ID" value="NZ_CP013690.1"/>
</dbReference>
<organism evidence="2 3">
    <name type="scientific">Myroides odoratimimus</name>
    <dbReference type="NCBI Taxonomy" id="76832"/>
    <lineage>
        <taxon>Bacteria</taxon>
        <taxon>Pseudomonadati</taxon>
        <taxon>Bacteroidota</taxon>
        <taxon>Flavobacteriia</taxon>
        <taxon>Flavobacteriales</taxon>
        <taxon>Flavobacteriaceae</taxon>
        <taxon>Myroides</taxon>
    </lineage>
</organism>